<reference evidence="6" key="1">
    <citation type="submission" date="2020-07" db="EMBL/GenBank/DDBJ databases">
        <title>A long reads based de novo assembly of the rainbow trout Arlee double haploid line genome.</title>
        <authorList>
            <person name="Gao G."/>
            <person name="Palti Y."/>
        </authorList>
    </citation>
    <scope>NUCLEOTIDE SEQUENCE [LARGE SCALE GENOMIC DNA]</scope>
</reference>
<dbReference type="InterPro" id="IPR031994">
    <property type="entry name" value="JAKMIP_C"/>
</dbReference>
<dbReference type="InterPro" id="IPR024836">
    <property type="entry name" value="JAKMIP"/>
</dbReference>
<feature type="domain" description="Janus kinase and microtubule-interacting protein C-terminal" evidence="5">
    <location>
        <begin position="415"/>
        <end position="604"/>
    </location>
</feature>
<dbReference type="AlphaFoldDB" id="A0A8K9X882"/>
<feature type="coiled-coil region" evidence="3">
    <location>
        <begin position="32"/>
        <end position="103"/>
    </location>
</feature>
<feature type="compositionally biased region" description="Polar residues" evidence="4">
    <location>
        <begin position="452"/>
        <end position="463"/>
    </location>
</feature>
<feature type="region of interest" description="Disordered" evidence="4">
    <location>
        <begin position="452"/>
        <end position="481"/>
    </location>
</feature>
<comment type="similarity">
    <text evidence="1">Belongs to the JAKMIP family.</text>
</comment>
<reference evidence="6" key="3">
    <citation type="submission" date="2025-09" db="UniProtKB">
        <authorList>
            <consortium name="Ensembl"/>
        </authorList>
    </citation>
    <scope>IDENTIFICATION</scope>
</reference>
<dbReference type="GO" id="GO:0008017">
    <property type="term" value="F:microtubule binding"/>
    <property type="evidence" value="ECO:0007669"/>
    <property type="project" value="InterPro"/>
</dbReference>
<evidence type="ECO:0000256" key="2">
    <source>
        <dbReference type="ARBA" id="ARBA00023054"/>
    </source>
</evidence>
<keyword evidence="7" id="KW-1185">Reference proteome</keyword>
<evidence type="ECO:0000313" key="7">
    <source>
        <dbReference type="Proteomes" id="UP000694395"/>
    </source>
</evidence>
<organism evidence="6 7">
    <name type="scientific">Oncorhynchus mykiss</name>
    <name type="common">Rainbow trout</name>
    <name type="synonym">Salmo gairdneri</name>
    <dbReference type="NCBI Taxonomy" id="8022"/>
    <lineage>
        <taxon>Eukaryota</taxon>
        <taxon>Metazoa</taxon>
        <taxon>Chordata</taxon>
        <taxon>Craniata</taxon>
        <taxon>Vertebrata</taxon>
        <taxon>Euteleostomi</taxon>
        <taxon>Actinopterygii</taxon>
        <taxon>Neopterygii</taxon>
        <taxon>Teleostei</taxon>
        <taxon>Protacanthopterygii</taxon>
        <taxon>Salmoniformes</taxon>
        <taxon>Salmonidae</taxon>
        <taxon>Salmoninae</taxon>
        <taxon>Oncorhynchus</taxon>
    </lineage>
</organism>
<evidence type="ECO:0000256" key="4">
    <source>
        <dbReference type="SAM" id="MobiDB-lite"/>
    </source>
</evidence>
<feature type="coiled-coil region" evidence="3">
    <location>
        <begin position="157"/>
        <end position="262"/>
    </location>
</feature>
<reference evidence="6" key="2">
    <citation type="submission" date="2025-08" db="UniProtKB">
        <authorList>
            <consortium name="Ensembl"/>
        </authorList>
    </citation>
    <scope>IDENTIFICATION</scope>
</reference>
<proteinExistence type="inferred from homology"/>
<keyword evidence="2 3" id="KW-0175">Coiled coil</keyword>
<dbReference type="PANTHER" id="PTHR18935:SF6">
    <property type="entry name" value="JANUS KINASE AND MICROTUBULE-INTERACTING PROTEIN 1"/>
    <property type="match status" value="1"/>
</dbReference>
<gene>
    <name evidence="6" type="primary">JAKMIP1</name>
</gene>
<evidence type="ECO:0000256" key="1">
    <source>
        <dbReference type="ARBA" id="ARBA00005239"/>
    </source>
</evidence>
<dbReference type="GO" id="GO:0050811">
    <property type="term" value="F:GABA receptor binding"/>
    <property type="evidence" value="ECO:0007669"/>
    <property type="project" value="TreeGrafter"/>
</dbReference>
<evidence type="ECO:0000259" key="5">
    <source>
        <dbReference type="Pfam" id="PF16034"/>
    </source>
</evidence>
<protein>
    <submittedName>
        <fullName evidence="6">Janus kinase and microtubule interacting protein 1</fullName>
    </submittedName>
</protein>
<dbReference type="GeneTree" id="ENSGT00940000153713"/>
<feature type="coiled-coil region" evidence="3">
    <location>
        <begin position="342"/>
        <end position="413"/>
    </location>
</feature>
<sequence>MSSTTHTSAPHPKKTRGKERTEVMGDFAQTASEEFRNKLMDLQIEMQQEKGKVSKLRERLQEQRQARELEQHKHTVVLTDLRAKLHEEKLRELAAAREALARQHELELARTIKIRDGEVHRLQGLVHALRDGAADKLKSALLGEAREEARRSFDGERLRLQQEVLKQETARKQVEEALSNTLQADKAKAADLRTAYQQHQDEINRIKRDCERDIRRVMDELKGKDRVVSALERELGVQAGYAQKLQLQKEALDEQLGHVREAERHHSSPKREVALGDTSDYLNNQDVEDIRDARRSQLKIAELHSVTRKLEDRNTLLADERNELLKRVRESESQMKPLLDKYMRMSKKNNDLLQTLQRMEEKLKNLSRENAEMQLKRPTSLTDLSQAHEEQEVEFLKLQVAEQQGIIDELSQECDRLMLCKKTRRKPLKLPPKRHVVETYFGFDEESVDSETSSLTSYNTDLTDCTPATPEEDLEDGVSREESELRFRQLTREYQALQRAYALLQEQTGGSHDAERVARNREQLQADLIGCQAKIADLEKALAERGQDSKWVEEKQYLIRTNQELHDKMYVLQQAEWKLQAAVQDSRDQNELLEFRVLELEVRECTIKLSPGGDTGLQSPLVLKFLYVH</sequence>
<evidence type="ECO:0000313" key="6">
    <source>
        <dbReference type="Ensembl" id="ENSOMYP00000128997.1"/>
    </source>
</evidence>
<feature type="region of interest" description="Disordered" evidence="4">
    <location>
        <begin position="1"/>
        <end position="23"/>
    </location>
</feature>
<dbReference type="Ensembl" id="ENSOMYT00000125467.1">
    <property type="protein sequence ID" value="ENSOMYP00000128997.1"/>
    <property type="gene ID" value="ENSOMYG00000025293.2"/>
</dbReference>
<dbReference type="PANTHER" id="PTHR18935">
    <property type="entry name" value="GOLGIN SUBFAMILY A MEMBER 4-LIKE ISOFORM X1"/>
    <property type="match status" value="1"/>
</dbReference>
<dbReference type="GO" id="GO:0019900">
    <property type="term" value="F:kinase binding"/>
    <property type="evidence" value="ECO:0007669"/>
    <property type="project" value="InterPro"/>
</dbReference>
<name>A0A8K9X882_ONCMY</name>
<dbReference type="Proteomes" id="UP000694395">
    <property type="component" value="Chromosome 31"/>
</dbReference>
<accession>A0A8K9X882</accession>
<evidence type="ECO:0000256" key="3">
    <source>
        <dbReference type="SAM" id="Coils"/>
    </source>
</evidence>
<dbReference type="Pfam" id="PF16034">
    <property type="entry name" value="JAKMIP_CC3"/>
    <property type="match status" value="1"/>
</dbReference>